<keyword evidence="3" id="KW-1185">Reference proteome</keyword>
<gene>
    <name evidence="2" type="ORF">CDAR_526931</name>
</gene>
<evidence type="ECO:0000313" key="2">
    <source>
        <dbReference type="EMBL" id="GIY03699.1"/>
    </source>
</evidence>
<feature type="region of interest" description="Disordered" evidence="1">
    <location>
        <begin position="98"/>
        <end position="133"/>
    </location>
</feature>
<accession>A0AAV4Q5J4</accession>
<name>A0AAV4Q5J4_9ARAC</name>
<dbReference type="Proteomes" id="UP001054837">
    <property type="component" value="Unassembled WGS sequence"/>
</dbReference>
<organism evidence="2 3">
    <name type="scientific">Caerostris darwini</name>
    <dbReference type="NCBI Taxonomy" id="1538125"/>
    <lineage>
        <taxon>Eukaryota</taxon>
        <taxon>Metazoa</taxon>
        <taxon>Ecdysozoa</taxon>
        <taxon>Arthropoda</taxon>
        <taxon>Chelicerata</taxon>
        <taxon>Arachnida</taxon>
        <taxon>Araneae</taxon>
        <taxon>Araneomorphae</taxon>
        <taxon>Entelegynae</taxon>
        <taxon>Araneoidea</taxon>
        <taxon>Araneidae</taxon>
        <taxon>Caerostris</taxon>
    </lineage>
</organism>
<evidence type="ECO:0000256" key="1">
    <source>
        <dbReference type="SAM" id="MobiDB-lite"/>
    </source>
</evidence>
<evidence type="ECO:0000313" key="3">
    <source>
        <dbReference type="Proteomes" id="UP001054837"/>
    </source>
</evidence>
<reference evidence="2 3" key="1">
    <citation type="submission" date="2021-06" db="EMBL/GenBank/DDBJ databases">
        <title>Caerostris darwini draft genome.</title>
        <authorList>
            <person name="Kono N."/>
            <person name="Arakawa K."/>
        </authorList>
    </citation>
    <scope>NUCLEOTIDE SEQUENCE [LARGE SCALE GENOMIC DNA]</scope>
</reference>
<dbReference type="EMBL" id="BPLQ01003839">
    <property type="protein sequence ID" value="GIY03699.1"/>
    <property type="molecule type" value="Genomic_DNA"/>
</dbReference>
<comment type="caution">
    <text evidence="2">The sequence shown here is derived from an EMBL/GenBank/DDBJ whole genome shotgun (WGS) entry which is preliminary data.</text>
</comment>
<proteinExistence type="predicted"/>
<sequence>MDHVRWGFLLKLERAEVMRPPFCSYYDPIDYAIHLLRISANLVLLQLLPAATKALSFAPARFLIPLQTRWVSNHRGVGVGCRAEGDEKKDVGLCLSDEKREGGDDAGMTSQSEGRHLWTRRRKTNGDPFGDMS</sequence>
<protein>
    <submittedName>
        <fullName evidence="2">Uncharacterized protein</fullName>
    </submittedName>
</protein>
<dbReference type="AlphaFoldDB" id="A0AAV4Q5J4"/>